<proteinExistence type="predicted"/>
<organism evidence="2 3">
    <name type="scientific">Saguinine gammaherpesvirus 1</name>
    <dbReference type="NCBI Taxonomy" id="2169901"/>
    <lineage>
        <taxon>Viruses</taxon>
        <taxon>Duplodnaviria</taxon>
        <taxon>Heunggongvirae</taxon>
        <taxon>Peploviricota</taxon>
        <taxon>Herviviricetes</taxon>
        <taxon>Herpesvirales</taxon>
        <taxon>Orthoherpesviridae</taxon>
        <taxon>Gammaherpesvirinae</taxon>
    </lineage>
</organism>
<name>A0A9Q8QW83_9GAMA</name>
<dbReference type="EMBL" id="OK337614">
    <property type="protein sequence ID" value="UNP64486.1"/>
    <property type="molecule type" value="Genomic_DNA"/>
</dbReference>
<dbReference type="Proteomes" id="UP001142430">
    <property type="component" value="Segment"/>
</dbReference>
<dbReference type="InterPro" id="IPR008566">
    <property type="entry name" value="DUF848"/>
</dbReference>
<accession>A0A9Q8QW83</accession>
<sequence>MEQTKRENLKKLVCADISAKINKRASVSLFDRFGKDSTIFLKQYEEAQRSMSHLTEIQKQNKITANISNIDRIIKEKSQQLSLLSTYNKDKIYTLQELSDQVSDLTEELRSDIESCVEEEGDGGSGGPYADGGRDGSGLSEEQLSTTIVQWRLETCPLPTSIQRANLN</sequence>
<protein>
    <recommendedName>
        <fullName evidence="4">Tegument protein UL14</fullName>
    </recommendedName>
</protein>
<dbReference type="Pfam" id="PF05852">
    <property type="entry name" value="DUF848"/>
    <property type="match status" value="1"/>
</dbReference>
<feature type="region of interest" description="Disordered" evidence="1">
    <location>
        <begin position="117"/>
        <end position="141"/>
    </location>
</feature>
<evidence type="ECO:0000313" key="2">
    <source>
        <dbReference type="EMBL" id="UNP64486.1"/>
    </source>
</evidence>
<evidence type="ECO:0000313" key="3">
    <source>
        <dbReference type="Proteomes" id="UP001142430"/>
    </source>
</evidence>
<reference evidence="2" key="1">
    <citation type="submission" date="2021-09" db="EMBL/GenBank/DDBJ databases">
        <title>The complete genome of the Saguinine gammaherpesvirus 1 (SgGHV-1).</title>
        <authorList>
            <person name="Marti-Carreras J."/>
            <person name="Maes P."/>
        </authorList>
    </citation>
    <scope>NUCLEOTIDE SEQUENCE</scope>
    <source>
        <strain evidence="2">S338D</strain>
    </source>
</reference>
<evidence type="ECO:0008006" key="4">
    <source>
        <dbReference type="Google" id="ProtNLM"/>
    </source>
</evidence>
<evidence type="ECO:0000256" key="1">
    <source>
        <dbReference type="SAM" id="MobiDB-lite"/>
    </source>
</evidence>